<accession>A0A8B6BPQ0</accession>
<feature type="region of interest" description="Disordered" evidence="1">
    <location>
        <begin position="51"/>
        <end position="85"/>
    </location>
</feature>
<dbReference type="Proteomes" id="UP000596742">
    <property type="component" value="Unassembled WGS sequence"/>
</dbReference>
<evidence type="ECO:0000256" key="1">
    <source>
        <dbReference type="SAM" id="MobiDB-lite"/>
    </source>
</evidence>
<reference evidence="2" key="1">
    <citation type="submission" date="2018-11" db="EMBL/GenBank/DDBJ databases">
        <authorList>
            <person name="Alioto T."/>
            <person name="Alioto T."/>
        </authorList>
    </citation>
    <scope>NUCLEOTIDE SEQUENCE</scope>
</reference>
<name>A0A8B6BPQ0_MYTGA</name>
<organism evidence="2 3">
    <name type="scientific">Mytilus galloprovincialis</name>
    <name type="common">Mediterranean mussel</name>
    <dbReference type="NCBI Taxonomy" id="29158"/>
    <lineage>
        <taxon>Eukaryota</taxon>
        <taxon>Metazoa</taxon>
        <taxon>Spiralia</taxon>
        <taxon>Lophotrochozoa</taxon>
        <taxon>Mollusca</taxon>
        <taxon>Bivalvia</taxon>
        <taxon>Autobranchia</taxon>
        <taxon>Pteriomorphia</taxon>
        <taxon>Mytilida</taxon>
        <taxon>Mytiloidea</taxon>
        <taxon>Mytilidae</taxon>
        <taxon>Mytilinae</taxon>
        <taxon>Mytilus</taxon>
    </lineage>
</organism>
<comment type="caution">
    <text evidence="2">The sequence shown here is derived from an EMBL/GenBank/DDBJ whole genome shotgun (WGS) entry which is preliminary data.</text>
</comment>
<gene>
    <name evidence="2" type="ORF">MGAL_10B068097</name>
</gene>
<dbReference type="AlphaFoldDB" id="A0A8B6BPQ0"/>
<evidence type="ECO:0000313" key="2">
    <source>
        <dbReference type="EMBL" id="VDH93850.1"/>
    </source>
</evidence>
<proteinExistence type="predicted"/>
<keyword evidence="3" id="KW-1185">Reference proteome</keyword>
<protein>
    <submittedName>
        <fullName evidence="2">Uncharacterized protein</fullName>
    </submittedName>
</protein>
<evidence type="ECO:0000313" key="3">
    <source>
        <dbReference type="Proteomes" id="UP000596742"/>
    </source>
</evidence>
<sequence>MAKQKSFSIKAEEYIQLMRMVDAEAIKSLDESFEKQNSVRVQEEEEAFRCLEQQTSEEKTQPPQKKRKLPAKRLDYVDLSDDERD</sequence>
<dbReference type="EMBL" id="UYJE01000511">
    <property type="protein sequence ID" value="VDH93850.1"/>
    <property type="molecule type" value="Genomic_DNA"/>
</dbReference>